<gene>
    <name evidence="2" type="ORF">F442_16024</name>
</gene>
<accession>W2YMM9</accession>
<reference evidence="2 3" key="1">
    <citation type="submission" date="2013-11" db="EMBL/GenBank/DDBJ databases">
        <title>The Genome Sequence of Phytophthora parasitica P10297.</title>
        <authorList>
            <consortium name="The Broad Institute Genomics Platform"/>
            <person name="Russ C."/>
            <person name="Tyler B."/>
            <person name="Panabieres F."/>
            <person name="Shan W."/>
            <person name="Tripathy S."/>
            <person name="Grunwald N."/>
            <person name="Machado M."/>
            <person name="Johnson C.S."/>
            <person name="Walker B."/>
            <person name="Young S.K."/>
            <person name="Zeng Q."/>
            <person name="Gargeya S."/>
            <person name="Fitzgerald M."/>
            <person name="Haas B."/>
            <person name="Abouelleil A."/>
            <person name="Allen A.W."/>
            <person name="Alvarado L."/>
            <person name="Arachchi H.M."/>
            <person name="Berlin A.M."/>
            <person name="Chapman S.B."/>
            <person name="Gainer-Dewar J."/>
            <person name="Goldberg J."/>
            <person name="Griggs A."/>
            <person name="Gujja S."/>
            <person name="Hansen M."/>
            <person name="Howarth C."/>
            <person name="Imamovic A."/>
            <person name="Ireland A."/>
            <person name="Larimer J."/>
            <person name="McCowan C."/>
            <person name="Murphy C."/>
            <person name="Pearson M."/>
            <person name="Poon T.W."/>
            <person name="Priest M."/>
            <person name="Roberts A."/>
            <person name="Saif S."/>
            <person name="Shea T."/>
            <person name="Sisk P."/>
            <person name="Sykes S."/>
            <person name="Wortman J."/>
            <person name="Nusbaum C."/>
            <person name="Birren B."/>
        </authorList>
    </citation>
    <scope>NUCLEOTIDE SEQUENCE [LARGE SCALE GENOMIC DNA]</scope>
    <source>
        <strain evidence="2 3">P10297</strain>
    </source>
</reference>
<sequence>MGLSNVVLIVAAAILLGSISCTAKNDTPRLVPEIAPYEREYAPTTAGNTNRDEKQILRFLEVARVAEGDEEERALNFAYLKNLKNLKNLKKYIPKADTLKAAMKAAQAKKAAKAADKLKKNNLFKLPGTTDDQLISKFREWRAQGKSSADVTNGIFKTNGMKQNDAITIGNRYQVYLNDLAK</sequence>
<feature type="signal peptide" evidence="1">
    <location>
        <begin position="1"/>
        <end position="23"/>
    </location>
</feature>
<keyword evidence="1" id="KW-0732">Signal</keyword>
<proteinExistence type="predicted"/>
<name>W2YMM9_PHYNI</name>
<organism evidence="2 3">
    <name type="scientific">Phytophthora nicotianae P10297</name>
    <dbReference type="NCBI Taxonomy" id="1317064"/>
    <lineage>
        <taxon>Eukaryota</taxon>
        <taxon>Sar</taxon>
        <taxon>Stramenopiles</taxon>
        <taxon>Oomycota</taxon>
        <taxon>Peronosporomycetes</taxon>
        <taxon>Peronosporales</taxon>
        <taxon>Peronosporaceae</taxon>
        <taxon>Phytophthora</taxon>
    </lineage>
</organism>
<evidence type="ECO:0000313" key="2">
    <source>
        <dbReference type="EMBL" id="ETP35908.1"/>
    </source>
</evidence>
<evidence type="ECO:0000256" key="1">
    <source>
        <dbReference type="SAM" id="SignalP"/>
    </source>
</evidence>
<dbReference type="EMBL" id="ANIY01003387">
    <property type="protein sequence ID" value="ETP35908.1"/>
    <property type="molecule type" value="Genomic_DNA"/>
</dbReference>
<dbReference type="Proteomes" id="UP000018948">
    <property type="component" value="Unassembled WGS sequence"/>
</dbReference>
<protein>
    <submittedName>
        <fullName evidence="2">Uncharacterized protein</fullName>
    </submittedName>
</protein>
<comment type="caution">
    <text evidence="2">The sequence shown here is derived from an EMBL/GenBank/DDBJ whole genome shotgun (WGS) entry which is preliminary data.</text>
</comment>
<feature type="chain" id="PRO_5046489262" evidence="1">
    <location>
        <begin position="24"/>
        <end position="182"/>
    </location>
</feature>
<evidence type="ECO:0000313" key="3">
    <source>
        <dbReference type="Proteomes" id="UP000018948"/>
    </source>
</evidence>
<dbReference type="GO" id="GO:0005576">
    <property type="term" value="C:extracellular region"/>
    <property type="evidence" value="ECO:0007669"/>
    <property type="project" value="UniProtKB-SubCell"/>
</dbReference>
<dbReference type="AlphaFoldDB" id="W2YMM9"/>